<dbReference type="PANTHER" id="PTHR20921:SF0">
    <property type="entry name" value="TRANSMEMBRANE PROTEIN 222"/>
    <property type="match status" value="1"/>
</dbReference>
<protein>
    <recommendedName>
        <fullName evidence="3">Transmembrane protein 222</fullName>
    </recommendedName>
</protein>
<keyword evidence="2" id="KW-1185">Reference proteome</keyword>
<gene>
    <name evidence="1" type="ORF">T265_05973</name>
</gene>
<dbReference type="Pfam" id="PF05608">
    <property type="entry name" value="RTE1"/>
    <property type="match status" value="1"/>
</dbReference>
<name>A0A074ZM49_OPIVI</name>
<dbReference type="KEGG" id="ovi:T265_05973"/>
<organism evidence="1 2">
    <name type="scientific">Opisthorchis viverrini</name>
    <name type="common">Southeast Asian liver fluke</name>
    <dbReference type="NCBI Taxonomy" id="6198"/>
    <lineage>
        <taxon>Eukaryota</taxon>
        <taxon>Metazoa</taxon>
        <taxon>Spiralia</taxon>
        <taxon>Lophotrochozoa</taxon>
        <taxon>Platyhelminthes</taxon>
        <taxon>Trematoda</taxon>
        <taxon>Digenea</taxon>
        <taxon>Opisthorchiida</taxon>
        <taxon>Opisthorchiata</taxon>
        <taxon>Opisthorchiidae</taxon>
        <taxon>Opisthorchis</taxon>
    </lineage>
</organism>
<reference evidence="1 2" key="1">
    <citation type="submission" date="2013-11" db="EMBL/GenBank/DDBJ databases">
        <title>Opisthorchis viverrini - life in the bile duct.</title>
        <authorList>
            <person name="Young N.D."/>
            <person name="Nagarajan N."/>
            <person name="Lin S.J."/>
            <person name="Korhonen P.K."/>
            <person name="Jex A.R."/>
            <person name="Hall R.S."/>
            <person name="Safavi-Hemami H."/>
            <person name="Kaewkong W."/>
            <person name="Bertrand D."/>
            <person name="Gao S."/>
            <person name="Seet Q."/>
            <person name="Wongkham S."/>
            <person name="Teh B.T."/>
            <person name="Wongkham C."/>
            <person name="Intapan P.M."/>
            <person name="Maleewong W."/>
            <person name="Yang X."/>
            <person name="Hu M."/>
            <person name="Wang Z."/>
            <person name="Hofmann A."/>
            <person name="Sternberg P.W."/>
            <person name="Tan P."/>
            <person name="Wang J."/>
            <person name="Gasser R.B."/>
        </authorList>
    </citation>
    <scope>NUCLEOTIDE SEQUENCE [LARGE SCALE GENOMIC DNA]</scope>
</reference>
<dbReference type="RefSeq" id="XP_009169389.1">
    <property type="nucleotide sequence ID" value="XM_009171125.1"/>
</dbReference>
<evidence type="ECO:0008006" key="3">
    <source>
        <dbReference type="Google" id="ProtNLM"/>
    </source>
</evidence>
<dbReference type="InterPro" id="IPR008496">
    <property type="entry name" value="TMEM222/RTE1"/>
</dbReference>
<dbReference type="EMBL" id="KL596737">
    <property type="protein sequence ID" value="KER26837.1"/>
    <property type="molecule type" value="Genomic_DNA"/>
</dbReference>
<dbReference type="OrthoDB" id="267284at2759"/>
<dbReference type="CTD" id="20320155"/>
<sequence>MEKITERLGAGGATHPLGWGSRDPHCLRLETLQEMAVNRCQWRSGCLDNLTVSQPSCVLLVARQLSIERALQPNHYYTIITSTYIIDSQNDKLEYSDTARMGEMSPTHEDRIPVVEFQGPTRSRVDQLPVSPHLHRFPHSLVWTPIPLLTWLFPIIGHMGITNTAGIIYDFAAPYTICEDNMAFGWPTMYCQLDLSHVESREMWDKAVFGANEVYKLRVHNLFCDNCHSHVARALNGMRYRGRSNWNMFSVTLLFFSRARYVNKSVLPSVGTRIHITNNRQSNDQSQRTPS</sequence>
<proteinExistence type="predicted"/>
<dbReference type="AlphaFoldDB" id="A0A074ZM49"/>
<evidence type="ECO:0000313" key="2">
    <source>
        <dbReference type="Proteomes" id="UP000054324"/>
    </source>
</evidence>
<accession>A0A074ZM49</accession>
<dbReference type="GeneID" id="20320155"/>
<evidence type="ECO:0000313" key="1">
    <source>
        <dbReference type="EMBL" id="KER26837.1"/>
    </source>
</evidence>
<dbReference type="PANTHER" id="PTHR20921">
    <property type="entry name" value="TRANSMEMBRANE PROTEIN 222"/>
    <property type="match status" value="1"/>
</dbReference>
<dbReference type="Proteomes" id="UP000054324">
    <property type="component" value="Unassembled WGS sequence"/>
</dbReference>